<evidence type="ECO:0000256" key="1">
    <source>
        <dbReference type="ARBA" id="ARBA00010883"/>
    </source>
</evidence>
<dbReference type="GeneID" id="100179839"/>
<dbReference type="SMART" id="SM00312">
    <property type="entry name" value="PX"/>
    <property type="match status" value="1"/>
</dbReference>
<accession>F6USY8</accession>
<keyword evidence="2" id="KW-0813">Transport</keyword>
<sequence length="441" mass="50940">MEPAEENDIFEEEGVHISEPAKKSDENSPDVESMQDTLLSQFKITVSDPEKRTKPSGIKMQETFVVYLIETTPKNAESSLIEEVTSLWRRYSEFELLRNYLVVIYPAVIVPPLPEKRANFIWNKITATDTFDIDFLERRRAGLESFLHRIAGHRKLGKDKIVKHFITKEESWREELMATGFQAKADSWLKKVNASLRVREPNLRYEQLKCYANNLQTNATALLKVRAKLAERVYGIYKIHSNYSRVFKEWALVEDSPLKEALQKSSIDVDAYGISIDNLIDEEDQIAEQLKEYLYFADSLKTICKKHEALQYDVEWYESSLANALTEKKQLLSGPPKTFSFSGLKARLLGADAADVTETRLEVLETNITDLEKDLEKHRMIAKEFLDEADEEVELFKTRKVMDLREIFVSYAVLQIKMNKEGAAYWKKIKTPFAAILENQA</sequence>
<protein>
    <submittedName>
        <fullName evidence="6">Sorting nexin-4-like</fullName>
    </submittedName>
</protein>
<feature type="coiled-coil region" evidence="3">
    <location>
        <begin position="354"/>
        <end position="388"/>
    </location>
</feature>
<dbReference type="InterPro" id="IPR034902">
    <property type="entry name" value="PX_SNX4"/>
</dbReference>
<dbReference type="InParanoid" id="F6USY8"/>
<feature type="compositionally biased region" description="Acidic residues" evidence="4">
    <location>
        <begin position="1"/>
        <end position="12"/>
    </location>
</feature>
<name>F6USY8_CIOIN</name>
<gene>
    <name evidence="6" type="primary">LOC100179839</name>
</gene>
<feature type="domain" description="PX" evidence="5">
    <location>
        <begin position="45"/>
        <end position="173"/>
    </location>
</feature>
<dbReference type="GeneTree" id="ENSGT00930000151029"/>
<dbReference type="CDD" id="cd06864">
    <property type="entry name" value="PX_SNX4"/>
    <property type="match status" value="1"/>
</dbReference>
<dbReference type="GO" id="GO:0015031">
    <property type="term" value="P:protein transport"/>
    <property type="evidence" value="ECO:0000318"/>
    <property type="project" value="GO_Central"/>
</dbReference>
<dbReference type="InterPro" id="IPR034783">
    <property type="entry name" value="SNX4"/>
</dbReference>
<accession>A0A1W2W5S0</accession>
<evidence type="ECO:0000259" key="5">
    <source>
        <dbReference type="PROSITE" id="PS50195"/>
    </source>
</evidence>
<keyword evidence="2" id="KW-0653">Protein transport</keyword>
<evidence type="ECO:0000256" key="2">
    <source>
        <dbReference type="ARBA" id="ARBA00022927"/>
    </source>
</evidence>
<reference evidence="7" key="1">
    <citation type="journal article" date="2002" name="Science">
        <title>The draft genome of Ciona intestinalis: insights into chordate and vertebrate origins.</title>
        <authorList>
            <person name="Dehal P."/>
            <person name="Satou Y."/>
            <person name="Campbell R.K."/>
            <person name="Chapman J."/>
            <person name="Degnan B."/>
            <person name="De Tomaso A."/>
            <person name="Davidson B."/>
            <person name="Di Gregorio A."/>
            <person name="Gelpke M."/>
            <person name="Goodstein D.M."/>
            <person name="Harafuji N."/>
            <person name="Hastings K.E."/>
            <person name="Ho I."/>
            <person name="Hotta K."/>
            <person name="Huang W."/>
            <person name="Kawashima T."/>
            <person name="Lemaire P."/>
            <person name="Martinez D."/>
            <person name="Meinertzhagen I.A."/>
            <person name="Necula S."/>
            <person name="Nonaka M."/>
            <person name="Putnam N."/>
            <person name="Rash S."/>
            <person name="Saiga H."/>
            <person name="Satake M."/>
            <person name="Terry A."/>
            <person name="Yamada L."/>
            <person name="Wang H.G."/>
            <person name="Awazu S."/>
            <person name="Azumi K."/>
            <person name="Boore J."/>
            <person name="Branno M."/>
            <person name="Chin-Bow S."/>
            <person name="DeSantis R."/>
            <person name="Doyle S."/>
            <person name="Francino P."/>
            <person name="Keys D.N."/>
            <person name="Haga S."/>
            <person name="Hayashi H."/>
            <person name="Hino K."/>
            <person name="Imai K.S."/>
            <person name="Inaba K."/>
            <person name="Kano S."/>
            <person name="Kobayashi K."/>
            <person name="Kobayashi M."/>
            <person name="Lee B.I."/>
            <person name="Makabe K.W."/>
            <person name="Manohar C."/>
            <person name="Matassi G."/>
            <person name="Medina M."/>
            <person name="Mochizuki Y."/>
            <person name="Mount S."/>
            <person name="Morishita T."/>
            <person name="Miura S."/>
            <person name="Nakayama A."/>
            <person name="Nishizaka S."/>
            <person name="Nomoto H."/>
            <person name="Ohta F."/>
            <person name="Oishi K."/>
            <person name="Rigoutsos I."/>
            <person name="Sano M."/>
            <person name="Sasaki A."/>
            <person name="Sasakura Y."/>
            <person name="Shoguchi E."/>
            <person name="Shin-i T."/>
            <person name="Spagnuolo A."/>
            <person name="Stainier D."/>
            <person name="Suzuki M.M."/>
            <person name="Tassy O."/>
            <person name="Takatori N."/>
            <person name="Tokuoka M."/>
            <person name="Yagi K."/>
            <person name="Yoshizaki F."/>
            <person name="Wada S."/>
            <person name="Zhang C."/>
            <person name="Hyatt P.D."/>
            <person name="Larimer F."/>
            <person name="Detter C."/>
            <person name="Doggett N."/>
            <person name="Glavina T."/>
            <person name="Hawkins T."/>
            <person name="Richardson P."/>
            <person name="Lucas S."/>
            <person name="Kohara Y."/>
            <person name="Levine M."/>
            <person name="Satoh N."/>
            <person name="Rokhsar D.S."/>
        </authorList>
    </citation>
    <scope>NUCLEOTIDE SEQUENCE [LARGE SCALE GENOMIC DNA]</scope>
</reference>
<dbReference type="PANTHER" id="PTHR46596:SF1">
    <property type="entry name" value="SORTING NEXIN-4"/>
    <property type="match status" value="1"/>
</dbReference>
<dbReference type="InterPro" id="IPR037430">
    <property type="entry name" value="SNX4_BAR"/>
</dbReference>
<feature type="compositionally biased region" description="Basic and acidic residues" evidence="4">
    <location>
        <begin position="13"/>
        <end position="26"/>
    </location>
</feature>
<proteinExistence type="inferred from homology"/>
<organism evidence="6 7">
    <name type="scientific">Ciona intestinalis</name>
    <name type="common">Transparent sea squirt</name>
    <name type="synonym">Ascidia intestinalis</name>
    <dbReference type="NCBI Taxonomy" id="7719"/>
    <lineage>
        <taxon>Eukaryota</taxon>
        <taxon>Metazoa</taxon>
        <taxon>Chordata</taxon>
        <taxon>Tunicata</taxon>
        <taxon>Ascidiacea</taxon>
        <taxon>Phlebobranchia</taxon>
        <taxon>Cionidae</taxon>
        <taxon>Ciona</taxon>
    </lineage>
</organism>
<dbReference type="Gene3D" id="1.20.1270.60">
    <property type="entry name" value="Arfaptin homology (AH) domain/BAR domain"/>
    <property type="match status" value="1"/>
</dbReference>
<dbReference type="Pfam" id="PF00787">
    <property type="entry name" value="PX"/>
    <property type="match status" value="1"/>
</dbReference>
<dbReference type="PANTHER" id="PTHR46596">
    <property type="entry name" value="SORTING NEXIN-4"/>
    <property type="match status" value="1"/>
</dbReference>
<dbReference type="HOGENOM" id="CLU_057138_0_0_1"/>
<dbReference type="Proteomes" id="UP000008144">
    <property type="component" value="Unassembled WGS sequence"/>
</dbReference>
<dbReference type="OrthoDB" id="289314at2759"/>
<dbReference type="GO" id="GO:0005886">
    <property type="term" value="C:plasma membrane"/>
    <property type="evidence" value="ECO:0000318"/>
    <property type="project" value="GO_Central"/>
</dbReference>
<evidence type="ECO:0000313" key="6">
    <source>
        <dbReference type="Ensembl" id="ENSCINP00000009207.3"/>
    </source>
</evidence>
<reference evidence="6" key="3">
    <citation type="submission" date="2025-09" db="UniProtKB">
        <authorList>
            <consortium name="Ensembl"/>
        </authorList>
    </citation>
    <scope>IDENTIFICATION</scope>
</reference>
<dbReference type="Ensembl" id="ENSCINT00000009207.3">
    <property type="protein sequence ID" value="ENSCINP00000009207.3"/>
    <property type="gene ID" value="ENSCING00000004454.3"/>
</dbReference>
<reference evidence="6" key="2">
    <citation type="submission" date="2025-08" db="UniProtKB">
        <authorList>
            <consortium name="Ensembl"/>
        </authorList>
    </citation>
    <scope>IDENTIFICATION</scope>
</reference>
<dbReference type="SUPFAM" id="SSF64268">
    <property type="entry name" value="PX domain"/>
    <property type="match status" value="1"/>
</dbReference>
<dbReference type="RefSeq" id="XP_002119505.1">
    <property type="nucleotide sequence ID" value="XM_002119469.4"/>
</dbReference>
<keyword evidence="3" id="KW-0175">Coiled coil</keyword>
<dbReference type="InterPro" id="IPR036871">
    <property type="entry name" value="PX_dom_sf"/>
</dbReference>
<dbReference type="GO" id="GO:0031201">
    <property type="term" value="C:SNARE complex"/>
    <property type="evidence" value="ECO:0000318"/>
    <property type="project" value="GO_Central"/>
</dbReference>
<evidence type="ECO:0000256" key="3">
    <source>
        <dbReference type="SAM" id="Coils"/>
    </source>
</evidence>
<dbReference type="GO" id="GO:0032266">
    <property type="term" value="F:phosphatidylinositol-3-phosphate binding"/>
    <property type="evidence" value="ECO:0000318"/>
    <property type="project" value="GO_Central"/>
</dbReference>
<dbReference type="AlphaFoldDB" id="F6USY8"/>
<keyword evidence="7" id="KW-1185">Reference proteome</keyword>
<dbReference type="Gene3D" id="3.30.1520.10">
    <property type="entry name" value="Phox-like domain"/>
    <property type="match status" value="1"/>
</dbReference>
<evidence type="ECO:0000256" key="4">
    <source>
        <dbReference type="SAM" id="MobiDB-lite"/>
    </source>
</evidence>
<dbReference type="InterPro" id="IPR001683">
    <property type="entry name" value="PX_dom"/>
</dbReference>
<dbReference type="OMA" id="LQKSGHY"/>
<feature type="region of interest" description="Disordered" evidence="4">
    <location>
        <begin position="1"/>
        <end position="34"/>
    </location>
</feature>
<evidence type="ECO:0000313" key="7">
    <source>
        <dbReference type="Proteomes" id="UP000008144"/>
    </source>
</evidence>
<dbReference type="GO" id="GO:2000786">
    <property type="term" value="P:positive regulation of autophagosome assembly"/>
    <property type="evidence" value="ECO:0000318"/>
    <property type="project" value="GO_Central"/>
</dbReference>
<dbReference type="PROSITE" id="PS50195">
    <property type="entry name" value="PX"/>
    <property type="match status" value="1"/>
</dbReference>
<dbReference type="CDD" id="cd07622">
    <property type="entry name" value="BAR_SNX4"/>
    <property type="match status" value="1"/>
</dbReference>
<dbReference type="GO" id="GO:0031901">
    <property type="term" value="C:early endosome membrane"/>
    <property type="evidence" value="ECO:0000318"/>
    <property type="project" value="GO_Central"/>
</dbReference>
<dbReference type="InterPro" id="IPR027267">
    <property type="entry name" value="AH/BAR_dom_sf"/>
</dbReference>
<dbReference type="KEGG" id="cin:100179839"/>
<dbReference type="STRING" id="7719.ENSCINP00000009207"/>
<comment type="similarity">
    <text evidence="1">Belongs to the sorting nexin family.</text>
</comment>
<dbReference type="FunCoup" id="F6USY8">
    <property type="interactions" value="238"/>
</dbReference>